<reference evidence="2 3" key="1">
    <citation type="journal article" date="2017" name="Genome Biol. Evol.">
        <title>Phytophthora megakarya and P. palmivora, closely related causal agents of cacao black pod rot, underwent increases in genome sizes and gene numbers by different mechanisms.</title>
        <authorList>
            <person name="Ali S.S."/>
            <person name="Shao J."/>
            <person name="Lary D.J."/>
            <person name="Kronmiller B."/>
            <person name="Shen D."/>
            <person name="Strem M.D."/>
            <person name="Amoako-Attah I."/>
            <person name="Akrofi A.Y."/>
            <person name="Begoude B.A."/>
            <person name="Ten Hoopen G.M."/>
            <person name="Coulibaly K."/>
            <person name="Kebe B.I."/>
            <person name="Melnick R.L."/>
            <person name="Guiltinan M.J."/>
            <person name="Tyler B.M."/>
            <person name="Meinhardt L.W."/>
            <person name="Bailey B.A."/>
        </authorList>
    </citation>
    <scope>NUCLEOTIDE SEQUENCE [LARGE SCALE GENOMIC DNA]</scope>
    <source>
        <strain evidence="3">sbr112.9</strain>
    </source>
</reference>
<name>A0A2P4WZK1_9STRA</name>
<gene>
    <name evidence="2" type="ORF">PHPALM_36588</name>
</gene>
<comment type="caution">
    <text evidence="2">The sequence shown here is derived from an EMBL/GenBank/DDBJ whole genome shotgun (WGS) entry which is preliminary data.</text>
</comment>
<proteinExistence type="predicted"/>
<feature type="region of interest" description="Disordered" evidence="1">
    <location>
        <begin position="1"/>
        <end position="98"/>
    </location>
</feature>
<feature type="compositionally biased region" description="Polar residues" evidence="1">
    <location>
        <begin position="53"/>
        <end position="62"/>
    </location>
</feature>
<sequence length="145" mass="15688">MATHPTFYVGRLKRYHDPLGLPSRTEEDQDESSPLRNEAESSGQPGLPVSKPVNKTQAGTHVSHTKDMTVPNGKSLELLQGSSRSSAVNPPVELSSLTTKSVQILTKDLKGPRLASLRGSLTTRSKPKGYPDRIDAISKLTDLVT</sequence>
<evidence type="ECO:0008006" key="4">
    <source>
        <dbReference type="Google" id="ProtNLM"/>
    </source>
</evidence>
<accession>A0A2P4WZK1</accession>
<organism evidence="2 3">
    <name type="scientific">Phytophthora palmivora</name>
    <dbReference type="NCBI Taxonomy" id="4796"/>
    <lineage>
        <taxon>Eukaryota</taxon>
        <taxon>Sar</taxon>
        <taxon>Stramenopiles</taxon>
        <taxon>Oomycota</taxon>
        <taxon>Peronosporomycetes</taxon>
        <taxon>Peronosporales</taxon>
        <taxon>Peronosporaceae</taxon>
        <taxon>Phytophthora</taxon>
    </lineage>
</organism>
<evidence type="ECO:0000313" key="2">
    <source>
        <dbReference type="EMBL" id="POM58728.1"/>
    </source>
</evidence>
<dbReference type="AlphaFoldDB" id="A0A2P4WZK1"/>
<evidence type="ECO:0000256" key="1">
    <source>
        <dbReference type="SAM" id="MobiDB-lite"/>
    </source>
</evidence>
<dbReference type="EMBL" id="NCKW01020168">
    <property type="protein sequence ID" value="POM58728.1"/>
    <property type="molecule type" value="Genomic_DNA"/>
</dbReference>
<feature type="compositionally biased region" description="Polar residues" evidence="1">
    <location>
        <begin position="32"/>
        <end position="44"/>
    </location>
</feature>
<dbReference type="OrthoDB" id="145653at2759"/>
<dbReference type="Proteomes" id="UP000237271">
    <property type="component" value="Unassembled WGS sequence"/>
</dbReference>
<evidence type="ECO:0000313" key="3">
    <source>
        <dbReference type="Proteomes" id="UP000237271"/>
    </source>
</evidence>
<protein>
    <recommendedName>
        <fullName evidence="4">Pol protein</fullName>
    </recommendedName>
</protein>
<keyword evidence="3" id="KW-1185">Reference proteome</keyword>